<dbReference type="Pfam" id="PF01075">
    <property type="entry name" value="Glyco_transf_9"/>
    <property type="match status" value="1"/>
</dbReference>
<keyword evidence="5" id="KW-1185">Reference proteome</keyword>
<dbReference type="HOGENOM" id="CLU_262216_0_0_3"/>
<dbReference type="RefSeq" id="WP_042152411.1">
    <property type="nucleotide sequence ID" value="NZ_CM002803.1"/>
</dbReference>
<feature type="repeat" description="TPR" evidence="3">
    <location>
        <begin position="751"/>
        <end position="784"/>
    </location>
</feature>
<dbReference type="PANTHER" id="PTHR44943:SF8">
    <property type="entry name" value="TPR REPEAT-CONTAINING PROTEIN MJ0263"/>
    <property type="match status" value="1"/>
</dbReference>
<gene>
    <name evidence="4" type="ORF">A19Y_0933</name>
</gene>
<protein>
    <submittedName>
        <fullName evidence="4">UDP-N-acetylglucosamine--peptide</fullName>
        <ecNumber evidence="4">2.4.1.-</ecNumber>
    </submittedName>
</protein>
<accession>A0A073CPW1</accession>
<feature type="repeat" description="TPR" evidence="3">
    <location>
        <begin position="190"/>
        <end position="223"/>
    </location>
</feature>
<dbReference type="Pfam" id="PF13424">
    <property type="entry name" value="TPR_12"/>
    <property type="match status" value="1"/>
</dbReference>
<dbReference type="InterPro" id="IPR002201">
    <property type="entry name" value="Glyco_trans_9"/>
</dbReference>
<feature type="repeat" description="TPR" evidence="3">
    <location>
        <begin position="857"/>
        <end position="890"/>
    </location>
</feature>
<dbReference type="SUPFAM" id="SSF48452">
    <property type="entry name" value="TPR-like"/>
    <property type="match status" value="2"/>
</dbReference>
<feature type="repeat" description="TPR" evidence="3">
    <location>
        <begin position="48"/>
        <end position="81"/>
    </location>
</feature>
<evidence type="ECO:0000256" key="2">
    <source>
        <dbReference type="ARBA" id="ARBA00022803"/>
    </source>
</evidence>
<dbReference type="Gene3D" id="1.25.40.10">
    <property type="entry name" value="Tetratricopeptide repeat domain"/>
    <property type="match status" value="3"/>
</dbReference>
<dbReference type="InterPro" id="IPR019734">
    <property type="entry name" value="TPR_rpt"/>
</dbReference>
<dbReference type="STRING" id="388467.A19Y_0933"/>
<feature type="repeat" description="TPR" evidence="3">
    <location>
        <begin position="823"/>
        <end position="856"/>
    </location>
</feature>
<dbReference type="EC" id="2.4.1.-" evidence="4"/>
<feature type="repeat" description="TPR" evidence="3">
    <location>
        <begin position="82"/>
        <end position="115"/>
    </location>
</feature>
<dbReference type="Gene3D" id="3.40.50.2000">
    <property type="entry name" value="Glycogen Phosphorylase B"/>
    <property type="match status" value="1"/>
</dbReference>
<dbReference type="PROSITE" id="PS50293">
    <property type="entry name" value="TPR_REGION"/>
    <property type="match status" value="2"/>
</dbReference>
<reference evidence="4 5" key="1">
    <citation type="journal article" date="2014" name="Appl. Environ. Microbiol.">
        <title>Elucidation of insertion elements encoded on plasmids and in vitro construction of shuttle vectors from the toxic cyanobacterium Planktothrix.</title>
        <authorList>
            <person name="Christiansen G."/>
            <person name="Goesmann A."/>
            <person name="Kurmayer R."/>
        </authorList>
    </citation>
    <scope>NUCLEOTIDE SEQUENCE [LARGE SCALE GENOMIC DNA]</scope>
    <source>
        <strain evidence="4 5">NIVA-CYA 126/8</strain>
    </source>
</reference>
<dbReference type="eggNOG" id="COG0457">
    <property type="taxonomic scope" value="Bacteria"/>
</dbReference>
<dbReference type="Proteomes" id="UP000027395">
    <property type="component" value="Chromosome"/>
</dbReference>
<keyword evidence="4" id="KW-0328">Glycosyltransferase</keyword>
<dbReference type="PATRIC" id="fig|388467.6.peg.869"/>
<dbReference type="EMBL" id="CM002803">
    <property type="protein sequence ID" value="KEI66065.1"/>
    <property type="molecule type" value="Genomic_DNA"/>
</dbReference>
<evidence type="ECO:0000313" key="5">
    <source>
        <dbReference type="Proteomes" id="UP000027395"/>
    </source>
</evidence>
<feature type="repeat" description="TPR" evidence="3">
    <location>
        <begin position="224"/>
        <end position="257"/>
    </location>
</feature>
<keyword evidence="2 3" id="KW-0802">TPR repeat</keyword>
<dbReference type="GO" id="GO:0016757">
    <property type="term" value="F:glycosyltransferase activity"/>
    <property type="evidence" value="ECO:0007669"/>
    <property type="project" value="UniProtKB-KW"/>
</dbReference>
<dbReference type="PANTHER" id="PTHR44943">
    <property type="entry name" value="CELLULOSE SYNTHASE OPERON PROTEIN C"/>
    <property type="match status" value="1"/>
</dbReference>
<sequence>MGQILDQAISKTMTFSYFQEANQLLRNSQLEDAVVVYRQAIIQNPKFYLSHHNLGEVLWKLGRLEEAITAFQTAVELKPLAVWSYFNLGQVLEQLGKQAESQLAFQKAIELEPKLKEVCRNLEQSFSLPQIVREEIPVVVSERKQQDKAPFNPELAEHYFQLGQEEFAGWQLEKAVQSYRQAVELNPQAPHIYHHLGFTLSRLGQWKEARVFYQKAAELTPNSSAVYEHLGDAWQATGYLDEAISCYRQALRIEPDLVQVQNRLSILIQHESELEGFDVVIDEQSSIPFHKIHRKLEVIKKCNKFIQSKAKSILILSKRLNRIFSDQQQNEIINYFKNNYTINFSGDLKLIDPDSVDVLILLCHQLNEVDIIHQMRNRGFSGLIVSWFWDNHHHTFRDIDVAQESDICIPGHGFSTGHLISQNNILWKDPIPMCTTQWTKTEAQQFFAEYGYRTRLNNLYGGFTHYIFSQKRNEFLKQIIKGFPEHYIQLIEPEREQEYFGLMPQQKFEQWSSYKTSLCVPINQDLSQRFFDALLCGQIPIITPDIVDLDRLIPRSLQDNLPVVRLQGYDLDSLKVAYREAINRFDAEGLEGMDRRHLFALNNHLFVNRINTILEVIQEIGSQKSQFFEQEQKPLNFVSSSPNNTPFVSQSSLLVRNIPVVKHIDRLIDDCKKSIEHQSKNIAYWKQLIQLQVKKNNIDIAIIIGHKAIHKNPDFLEIYYLLGKIFLHEKEKLDEAYICFHKVILFEPNHAPSYYYISKIRAKQGRWDEAIASLKTAIQFNPNFSLAYQFLGELLLQQSQLKEQIEKAIYYLQKSINLNSNSWLAHYYLGYAFASQQRLEDAANCYQIVIQLNPAFESAYHLLGNVLSDLGHADQAAMYYLKAFEINPNLTWTSLHIDQEIPVDLDSILYPLWEGCDLKGKRILVQAGDDDISHAIYLMRYVLFLKEQGGEVILVATPPVVRLFSHQPFLDTVIAKGSPLPDHDVRIPLSSLPYLITPEKVVNTVPYLHPDPESRYQLLPVPVTEPGIKVGIAWISQSQPEHSCRLEYFIKLFSGFGGTVYPLQAMTVDEQEQIKSVSIHWNGQNYTGDLAEQVALIQQLDLVITVDSVIAHLAGALGKPVWNLIPTHAQWNWWLENQITSAYPTMHLFEQKQFGDWNSVFDELRVMLSSQYPNMSSLSTPSGKTNPINLPQLLYKQYQLSREDLTEKMWDFGRIDGSVITTIRLLHDGRIEGISSSNEARWELERTSLVFYNEQGQPTSCFNSFIQEQGKWIVTGLFLMADFVIHVLKEH</sequence>
<keyword evidence="4" id="KW-0808">Transferase</keyword>
<dbReference type="InterPro" id="IPR011990">
    <property type="entry name" value="TPR-like_helical_dom_sf"/>
</dbReference>
<feature type="repeat" description="TPR" evidence="3">
    <location>
        <begin position="156"/>
        <end position="189"/>
    </location>
</feature>
<dbReference type="SMART" id="SM00028">
    <property type="entry name" value="TPR"/>
    <property type="match status" value="12"/>
</dbReference>
<evidence type="ECO:0000313" key="4">
    <source>
        <dbReference type="EMBL" id="KEI66065.1"/>
    </source>
</evidence>
<dbReference type="Pfam" id="PF07719">
    <property type="entry name" value="TPR_2"/>
    <property type="match status" value="1"/>
</dbReference>
<evidence type="ECO:0000256" key="1">
    <source>
        <dbReference type="ARBA" id="ARBA00022737"/>
    </source>
</evidence>
<keyword evidence="1" id="KW-0677">Repeat</keyword>
<dbReference type="SUPFAM" id="SSF53756">
    <property type="entry name" value="UDP-Glycosyltransferase/glycogen phosphorylase"/>
    <property type="match status" value="1"/>
</dbReference>
<dbReference type="PROSITE" id="PS50005">
    <property type="entry name" value="TPR"/>
    <property type="match status" value="8"/>
</dbReference>
<dbReference type="eggNOG" id="COG0859">
    <property type="taxonomic scope" value="Bacteria"/>
</dbReference>
<proteinExistence type="predicted"/>
<name>A0A073CPW1_PLAA1</name>
<dbReference type="Pfam" id="PF13414">
    <property type="entry name" value="TPR_11"/>
    <property type="match status" value="3"/>
</dbReference>
<dbReference type="InterPro" id="IPR051685">
    <property type="entry name" value="Ycf3/AcsC/BcsC/TPR_MFPF"/>
</dbReference>
<organism evidence="4 5">
    <name type="scientific">Planktothrix agardhii (strain NIVA-CYA 126/8)</name>
    <dbReference type="NCBI Taxonomy" id="388467"/>
    <lineage>
        <taxon>Bacteria</taxon>
        <taxon>Bacillati</taxon>
        <taxon>Cyanobacteriota</taxon>
        <taxon>Cyanophyceae</taxon>
        <taxon>Oscillatoriophycideae</taxon>
        <taxon>Oscillatoriales</taxon>
        <taxon>Microcoleaceae</taxon>
        <taxon>Planktothrix</taxon>
    </lineage>
</organism>
<evidence type="ECO:0000256" key="3">
    <source>
        <dbReference type="PROSITE-ProRule" id="PRU00339"/>
    </source>
</evidence>
<dbReference type="InterPro" id="IPR013105">
    <property type="entry name" value="TPR_2"/>
</dbReference>